<evidence type="ECO:0000313" key="3">
    <source>
        <dbReference type="EMBL" id="RNC99301.1"/>
    </source>
</evidence>
<keyword evidence="4" id="KW-1185">Reference proteome</keyword>
<sequence>MKKKFVAIIFMSILAVLALVGCNSEAANTDNANANDETSSNQENASNEETSKSDEPLTVVWYPNESGNELKAARDALGSLISEATGREVEHKLTTDYAIAIETIANGNAHVAFMGAQGYIEANEKSSDVQPLVVPSGASGTLDDAVYYSWLAVPKDKAEEYKTNGEFDINKIAGKRFSFVSASSTSGFKVPSEAIISHFGEQEEYKDLTAEDLAESNDLFPEVLFGDSHQGSAVNMLMERSDVSAFCDTCVSNYVELVEGEANTPGAVYKVKDDAAAPFNNLTGKEFTLISVTPVLNAPFVVNESVLSPEEITALEEAFTSDETTNNEEIFVPEGSETPGLFEKSEGGNERFVTAEDDWFDPIRELSK</sequence>
<dbReference type="RefSeq" id="WP_122971788.1">
    <property type="nucleotide sequence ID" value="NZ_RHLQ01000016.1"/>
</dbReference>
<feature type="compositionally biased region" description="Low complexity" evidence="1">
    <location>
        <begin position="29"/>
        <end position="39"/>
    </location>
</feature>
<protein>
    <submittedName>
        <fullName evidence="3">Phosphonate ABC transporter substrate-binding protein</fullName>
    </submittedName>
</protein>
<gene>
    <name evidence="3" type="ORF">EC501_08140</name>
</gene>
<evidence type="ECO:0000313" key="4">
    <source>
        <dbReference type="Proteomes" id="UP000279909"/>
    </source>
</evidence>
<dbReference type="PANTHER" id="PTHR35841:SF1">
    <property type="entry name" value="PHOSPHONATES-BINDING PERIPLASMIC PROTEIN"/>
    <property type="match status" value="1"/>
</dbReference>
<feature type="chain" id="PRO_5018098698" evidence="2">
    <location>
        <begin position="27"/>
        <end position="368"/>
    </location>
</feature>
<dbReference type="Proteomes" id="UP000279909">
    <property type="component" value="Unassembled WGS sequence"/>
</dbReference>
<feature type="region of interest" description="Disordered" evidence="1">
    <location>
        <begin position="323"/>
        <end position="354"/>
    </location>
</feature>
<dbReference type="Gene3D" id="3.40.190.10">
    <property type="entry name" value="Periplasmic binding protein-like II"/>
    <property type="match status" value="2"/>
</dbReference>
<comment type="caution">
    <text evidence="3">The sequence shown here is derived from an EMBL/GenBank/DDBJ whole genome shotgun (WGS) entry which is preliminary data.</text>
</comment>
<dbReference type="SUPFAM" id="SSF53850">
    <property type="entry name" value="Periplasmic binding protein-like II"/>
    <property type="match status" value="1"/>
</dbReference>
<reference evidence="3 4" key="1">
    <citation type="journal article" date="2014" name="Int. J. Syst. Evol. Microbiol.">
        <title>Lysinibacillus halotolerans sp. nov., isolated from saline-alkaline soil.</title>
        <authorList>
            <person name="Kong D."/>
            <person name="Wang Y."/>
            <person name="Zhao B."/>
            <person name="Li Y."/>
            <person name="Song J."/>
            <person name="Zhai Y."/>
            <person name="Zhang C."/>
            <person name="Wang H."/>
            <person name="Chen X."/>
            <person name="Zhao B."/>
            <person name="Ruan Z."/>
        </authorList>
    </citation>
    <scope>NUCLEOTIDE SEQUENCE [LARGE SCALE GENOMIC DNA]</scope>
    <source>
        <strain evidence="3 4">MCCC 1A12703</strain>
    </source>
</reference>
<feature type="region of interest" description="Disordered" evidence="1">
    <location>
        <begin position="29"/>
        <end position="57"/>
    </location>
</feature>
<dbReference type="OrthoDB" id="1792890at2"/>
<evidence type="ECO:0000256" key="2">
    <source>
        <dbReference type="SAM" id="SignalP"/>
    </source>
</evidence>
<feature type="signal peptide" evidence="2">
    <location>
        <begin position="1"/>
        <end position="26"/>
    </location>
</feature>
<dbReference type="PANTHER" id="PTHR35841">
    <property type="entry name" value="PHOSPHONATES-BINDING PERIPLASMIC PROTEIN"/>
    <property type="match status" value="1"/>
</dbReference>
<dbReference type="PROSITE" id="PS51257">
    <property type="entry name" value="PROKAR_LIPOPROTEIN"/>
    <property type="match status" value="1"/>
</dbReference>
<keyword evidence="2" id="KW-0732">Signal</keyword>
<accession>A0A3M8HA85</accession>
<dbReference type="EMBL" id="RHLQ01000016">
    <property type="protein sequence ID" value="RNC99301.1"/>
    <property type="molecule type" value="Genomic_DNA"/>
</dbReference>
<evidence type="ECO:0000256" key="1">
    <source>
        <dbReference type="SAM" id="MobiDB-lite"/>
    </source>
</evidence>
<organism evidence="3 4">
    <name type="scientific">Lysinibacillus halotolerans</name>
    <dbReference type="NCBI Taxonomy" id="1368476"/>
    <lineage>
        <taxon>Bacteria</taxon>
        <taxon>Bacillati</taxon>
        <taxon>Bacillota</taxon>
        <taxon>Bacilli</taxon>
        <taxon>Bacillales</taxon>
        <taxon>Bacillaceae</taxon>
        <taxon>Lysinibacillus</taxon>
    </lineage>
</organism>
<name>A0A3M8HA85_9BACI</name>
<proteinExistence type="predicted"/>
<dbReference type="Pfam" id="PF12974">
    <property type="entry name" value="Phosphonate-bd"/>
    <property type="match status" value="1"/>
</dbReference>
<dbReference type="AlphaFoldDB" id="A0A3M8HA85"/>